<protein>
    <recommendedName>
        <fullName evidence="3">DUF3052 domain-containing protein</fullName>
    </recommendedName>
</protein>
<keyword evidence="2" id="KW-1185">Reference proteome</keyword>
<evidence type="ECO:0000313" key="2">
    <source>
        <dbReference type="Proteomes" id="UP000010953"/>
    </source>
</evidence>
<dbReference type="Proteomes" id="UP000010953">
    <property type="component" value="Unassembled WGS sequence"/>
</dbReference>
<proteinExistence type="predicted"/>
<evidence type="ECO:0008006" key="3">
    <source>
        <dbReference type="Google" id="ProtNLM"/>
    </source>
</evidence>
<dbReference type="OrthoDB" id="9800461at2"/>
<reference evidence="1" key="1">
    <citation type="submission" date="2013-01" db="EMBL/GenBank/DDBJ databases">
        <title>Genome assembly of Mariniradius saccharolyticus AK6.</title>
        <authorList>
            <person name="Vaidya B."/>
            <person name="Khatri I."/>
            <person name="Tanuku N.R.S."/>
            <person name="Subramanian S."/>
            <person name="Pinnaka A."/>
        </authorList>
    </citation>
    <scope>NUCLEOTIDE SEQUENCE [LARGE SCALE GENOMIC DNA]</scope>
    <source>
        <strain evidence="1">AK6</strain>
    </source>
</reference>
<sequence>MTELLSKLNFKEGMKIFMAEIPSEFLPTAMQWTNLGIVVEKPAAADFFISFATTAEGIARNFSQIKDNIQNDQVFWMAYPKGTSKKYKASINRDTGWEVLGQNGFEGVRQIAIDADWSALRFRKVDFIKNLTRKNRMTS</sequence>
<dbReference type="EMBL" id="AMZY02000010">
    <property type="protein sequence ID" value="EMS33055.1"/>
    <property type="molecule type" value="Genomic_DNA"/>
</dbReference>
<gene>
    <name evidence="1" type="ORF">C943_00332</name>
</gene>
<comment type="caution">
    <text evidence="1">The sequence shown here is derived from an EMBL/GenBank/DDBJ whole genome shotgun (WGS) entry which is preliminary data.</text>
</comment>
<accession>M7X6I9</accession>
<organism evidence="1 2">
    <name type="scientific">Mariniradius saccharolyticus AK6</name>
    <dbReference type="NCBI Taxonomy" id="1239962"/>
    <lineage>
        <taxon>Bacteria</taxon>
        <taxon>Pseudomonadati</taxon>
        <taxon>Bacteroidota</taxon>
        <taxon>Cytophagia</taxon>
        <taxon>Cytophagales</taxon>
        <taxon>Cyclobacteriaceae</taxon>
        <taxon>Mariniradius</taxon>
    </lineage>
</organism>
<name>M7X6I9_9BACT</name>
<dbReference type="AlphaFoldDB" id="M7X6I9"/>
<dbReference type="STRING" id="1239962.C943_00332"/>
<dbReference type="InParanoid" id="M7X6I9"/>
<dbReference type="eggNOG" id="COG4430">
    <property type="taxonomic scope" value="Bacteria"/>
</dbReference>
<evidence type="ECO:0000313" key="1">
    <source>
        <dbReference type="EMBL" id="EMS33055.1"/>
    </source>
</evidence>